<reference evidence="12 13" key="1">
    <citation type="submission" date="2017-09" db="EMBL/GenBank/DDBJ databases">
        <title>Depth-based differentiation of microbial function through sediment-hosted aquifers and enrichment of novel symbionts in the deep terrestrial subsurface.</title>
        <authorList>
            <person name="Probst A.J."/>
            <person name="Ladd B."/>
            <person name="Jarett J.K."/>
            <person name="Geller-Mcgrath D.E."/>
            <person name="Sieber C.M."/>
            <person name="Emerson J.B."/>
            <person name="Anantharaman K."/>
            <person name="Thomas B.C."/>
            <person name="Malmstrom R."/>
            <person name="Stieglmeier M."/>
            <person name="Klingl A."/>
            <person name="Woyke T."/>
            <person name="Ryan C.M."/>
            <person name="Banfield J.F."/>
        </authorList>
    </citation>
    <scope>NUCLEOTIDE SEQUENCE [LARGE SCALE GENOMIC DNA]</scope>
    <source>
        <strain evidence="12">CG22_combo_CG10-13_8_21_14_all_37_9</strain>
    </source>
</reference>
<evidence type="ECO:0000256" key="4">
    <source>
        <dbReference type="ARBA" id="ARBA00022960"/>
    </source>
</evidence>
<dbReference type="SUPFAM" id="SSF56601">
    <property type="entry name" value="beta-lactamase/transpeptidase-like"/>
    <property type="match status" value="1"/>
</dbReference>
<keyword evidence="4" id="KW-0133">Cell shape</keyword>
<dbReference type="PRINTS" id="PR00725">
    <property type="entry name" value="DADACBPTASE1"/>
</dbReference>
<evidence type="ECO:0000256" key="10">
    <source>
        <dbReference type="SAM" id="Phobius"/>
    </source>
</evidence>
<keyword evidence="2" id="KW-0732">Signal</keyword>
<keyword evidence="6" id="KW-0961">Cell wall biogenesis/degradation</keyword>
<dbReference type="PANTHER" id="PTHR21581">
    <property type="entry name" value="D-ALANYL-D-ALANINE CARBOXYPEPTIDASE"/>
    <property type="match status" value="1"/>
</dbReference>
<feature type="active site" description="Proton acceptor" evidence="7">
    <location>
        <position position="103"/>
    </location>
</feature>
<feature type="domain" description="Peptidase S11 D-alanyl-D-alanine carboxypeptidase A N-terminal" evidence="11">
    <location>
        <begin position="71"/>
        <end position="297"/>
    </location>
</feature>
<dbReference type="AlphaFoldDB" id="A0A2H0BKX2"/>
<dbReference type="InterPro" id="IPR012338">
    <property type="entry name" value="Beta-lactam/transpept-like"/>
</dbReference>
<dbReference type="GO" id="GO:0009252">
    <property type="term" value="P:peptidoglycan biosynthetic process"/>
    <property type="evidence" value="ECO:0007669"/>
    <property type="project" value="UniProtKB-KW"/>
</dbReference>
<proteinExistence type="inferred from homology"/>
<evidence type="ECO:0000256" key="2">
    <source>
        <dbReference type="ARBA" id="ARBA00022729"/>
    </source>
</evidence>
<dbReference type="GO" id="GO:0008360">
    <property type="term" value="P:regulation of cell shape"/>
    <property type="evidence" value="ECO:0007669"/>
    <property type="project" value="UniProtKB-KW"/>
</dbReference>
<evidence type="ECO:0000256" key="6">
    <source>
        <dbReference type="ARBA" id="ARBA00023316"/>
    </source>
</evidence>
<comment type="caution">
    <text evidence="12">The sequence shown here is derived from an EMBL/GenBank/DDBJ whole genome shotgun (WGS) entry which is preliminary data.</text>
</comment>
<dbReference type="Gene3D" id="3.40.710.10">
    <property type="entry name" value="DD-peptidase/beta-lactamase superfamily"/>
    <property type="match status" value="1"/>
</dbReference>
<keyword evidence="3" id="KW-0378">Hydrolase</keyword>
<keyword evidence="10" id="KW-0472">Membrane</keyword>
<name>A0A2H0BKX2_9BACT</name>
<feature type="binding site" evidence="8">
    <location>
        <position position="270"/>
    </location>
    <ligand>
        <name>substrate</name>
    </ligand>
</feature>
<dbReference type="GO" id="GO:0009002">
    <property type="term" value="F:serine-type D-Ala-D-Ala carboxypeptidase activity"/>
    <property type="evidence" value="ECO:0007669"/>
    <property type="project" value="InterPro"/>
</dbReference>
<gene>
    <name evidence="12" type="ORF">COX02_00900</name>
</gene>
<evidence type="ECO:0000256" key="1">
    <source>
        <dbReference type="ARBA" id="ARBA00007164"/>
    </source>
</evidence>
<evidence type="ECO:0000256" key="7">
    <source>
        <dbReference type="PIRSR" id="PIRSR618044-1"/>
    </source>
</evidence>
<evidence type="ECO:0000313" key="12">
    <source>
        <dbReference type="EMBL" id="PIP58327.1"/>
    </source>
</evidence>
<evidence type="ECO:0000259" key="11">
    <source>
        <dbReference type="Pfam" id="PF00768"/>
    </source>
</evidence>
<dbReference type="Proteomes" id="UP000229334">
    <property type="component" value="Unassembled WGS sequence"/>
</dbReference>
<dbReference type="InterPro" id="IPR001967">
    <property type="entry name" value="Peptidase_S11_N"/>
</dbReference>
<dbReference type="EMBL" id="PCSX01000015">
    <property type="protein sequence ID" value="PIP58327.1"/>
    <property type="molecule type" value="Genomic_DNA"/>
</dbReference>
<keyword evidence="5" id="KW-0573">Peptidoglycan synthesis</keyword>
<keyword evidence="10" id="KW-1133">Transmembrane helix</keyword>
<evidence type="ECO:0000256" key="9">
    <source>
        <dbReference type="RuleBase" id="RU004016"/>
    </source>
</evidence>
<dbReference type="GO" id="GO:0071555">
    <property type="term" value="P:cell wall organization"/>
    <property type="evidence" value="ECO:0007669"/>
    <property type="project" value="UniProtKB-KW"/>
</dbReference>
<evidence type="ECO:0000256" key="5">
    <source>
        <dbReference type="ARBA" id="ARBA00022984"/>
    </source>
</evidence>
<feature type="transmembrane region" description="Helical" evidence="10">
    <location>
        <begin position="20"/>
        <end position="39"/>
    </location>
</feature>
<organism evidence="12 13">
    <name type="scientific">Candidatus Vogelbacteria bacterium CG22_combo_CG10-13_8_21_14_all_37_9</name>
    <dbReference type="NCBI Taxonomy" id="1975046"/>
    <lineage>
        <taxon>Bacteria</taxon>
        <taxon>Candidatus Vogeliibacteriota</taxon>
    </lineage>
</organism>
<dbReference type="GO" id="GO:0006508">
    <property type="term" value="P:proteolysis"/>
    <property type="evidence" value="ECO:0007669"/>
    <property type="project" value="InterPro"/>
</dbReference>
<dbReference type="InterPro" id="IPR018044">
    <property type="entry name" value="Peptidase_S11"/>
</dbReference>
<comment type="similarity">
    <text evidence="1 9">Belongs to the peptidase S11 family.</text>
</comment>
<sequence length="325" mass="35216">MADEQIEKKPLNRELLQTRLVLIAFILVSLTSVIVLGLANLNSGSLVAIKAKANTATSSPVQTAVFPHQVVLAQAVVVYDINNQKVLFAKNADTVLPLASLTKLMTVLVTAEQIPLKTLVTIPDLNFNLESFNPNLIAGEKWHLKDLIDFTLVSSSNDGARALALVTMAKTQNPEINFVTAMNNRRQSLGLTDLRFYNETGLDESPNLAGAYGSALAISKLNAYLVTKYPELIEATNKKLIYPKISGYQIHPALNTNPIIGNLPGLLSSKTGYTLLAGGNLSIVFQAGLNRPIAITVLGSSLEGRFSDTEKLVWATLDYLAQEEK</sequence>
<evidence type="ECO:0000256" key="8">
    <source>
        <dbReference type="PIRSR" id="PIRSR618044-2"/>
    </source>
</evidence>
<dbReference type="PANTHER" id="PTHR21581:SF6">
    <property type="entry name" value="TRAFFICKING PROTEIN PARTICLE COMPLEX SUBUNIT 12"/>
    <property type="match status" value="1"/>
</dbReference>
<accession>A0A2H0BKX2</accession>
<dbReference type="Pfam" id="PF00768">
    <property type="entry name" value="Peptidase_S11"/>
    <property type="match status" value="1"/>
</dbReference>
<evidence type="ECO:0000256" key="3">
    <source>
        <dbReference type="ARBA" id="ARBA00022801"/>
    </source>
</evidence>
<protein>
    <recommendedName>
        <fullName evidence="11">Peptidase S11 D-alanyl-D-alanine carboxypeptidase A N-terminal domain-containing protein</fullName>
    </recommendedName>
</protein>
<keyword evidence="10" id="KW-0812">Transmembrane</keyword>
<evidence type="ECO:0000313" key="13">
    <source>
        <dbReference type="Proteomes" id="UP000229334"/>
    </source>
</evidence>
<feature type="active site" evidence="7">
    <location>
        <position position="155"/>
    </location>
</feature>
<feature type="active site" description="Acyl-ester intermediate" evidence="7">
    <location>
        <position position="100"/>
    </location>
</feature>